<dbReference type="RefSeq" id="XP_008620566.1">
    <property type="nucleotide sequence ID" value="XM_008622344.1"/>
</dbReference>
<evidence type="ECO:0000256" key="1">
    <source>
        <dbReference type="SAM" id="Coils"/>
    </source>
</evidence>
<sequence length="448" mass="47716">MADVIKRVDPRVAAFHDMDVVLGAWKTELVQAMHGDTADDDAASSTRHSDSASGQPELQCQRDVAATRLKTAKRTATIRRGHILDMAKLRRAANDDKAALVDAYTATDTGLRNVIEAVTARSAAAEAHVVELTTKCDGLTAANSLLEAQLVGLQSTADEHQVEVRCLENLLHASELHVLDLSSREASAVDVSTVLQSKIDKLAANLRTAVTESYECKQRHDELARMNQGLVNADTQQKSDLVALQVRLKVATASVQASAQELHALAVKKDAVIARLRDELAAAKTDAERAIAEAVRTRQDALDAASMEQEAARMQLVDDVAAADANLQRLEDDLAASKAELAEAATAAASSQATIEALSADKLRLIATVQEQKAGLAAMSLQLRSAVARTDASTQQIESLLGEKSHLTSVVQQRDAAIAVFKAEITEAATAAAFSQATIEALKPDSLQ</sequence>
<feature type="coiled-coil region" evidence="1">
    <location>
        <begin position="273"/>
        <end position="347"/>
    </location>
</feature>
<organism evidence="3 4">
    <name type="scientific">Saprolegnia diclina (strain VS20)</name>
    <dbReference type="NCBI Taxonomy" id="1156394"/>
    <lineage>
        <taxon>Eukaryota</taxon>
        <taxon>Sar</taxon>
        <taxon>Stramenopiles</taxon>
        <taxon>Oomycota</taxon>
        <taxon>Saprolegniomycetes</taxon>
        <taxon>Saprolegniales</taxon>
        <taxon>Saprolegniaceae</taxon>
        <taxon>Saprolegnia</taxon>
    </lineage>
</organism>
<dbReference type="AlphaFoldDB" id="T0R1X3"/>
<evidence type="ECO:0000256" key="2">
    <source>
        <dbReference type="SAM" id="MobiDB-lite"/>
    </source>
</evidence>
<dbReference type="Proteomes" id="UP000030762">
    <property type="component" value="Unassembled WGS sequence"/>
</dbReference>
<dbReference type="GeneID" id="19956872"/>
<proteinExistence type="predicted"/>
<dbReference type="VEuPathDB" id="FungiDB:SDRG_16145"/>
<feature type="region of interest" description="Disordered" evidence="2">
    <location>
        <begin position="36"/>
        <end position="59"/>
    </location>
</feature>
<dbReference type="OrthoDB" id="10601327at2759"/>
<protein>
    <submittedName>
        <fullName evidence="3">Uncharacterized protein</fullName>
    </submittedName>
</protein>
<name>T0R1X3_SAPDV</name>
<gene>
    <name evidence="3" type="ORF">SDRG_16145</name>
</gene>
<evidence type="ECO:0000313" key="3">
    <source>
        <dbReference type="EMBL" id="EQC25998.1"/>
    </source>
</evidence>
<evidence type="ECO:0000313" key="4">
    <source>
        <dbReference type="Proteomes" id="UP000030762"/>
    </source>
</evidence>
<dbReference type="EMBL" id="JH767246">
    <property type="protein sequence ID" value="EQC25998.1"/>
    <property type="molecule type" value="Genomic_DNA"/>
</dbReference>
<keyword evidence="4" id="KW-1185">Reference proteome</keyword>
<accession>T0R1X3</accession>
<reference evidence="3 4" key="1">
    <citation type="submission" date="2012-04" db="EMBL/GenBank/DDBJ databases">
        <title>The Genome Sequence of Saprolegnia declina VS20.</title>
        <authorList>
            <consortium name="The Broad Institute Genome Sequencing Platform"/>
            <person name="Russ C."/>
            <person name="Nusbaum C."/>
            <person name="Tyler B."/>
            <person name="van West P."/>
            <person name="Dieguez-Uribeondo J."/>
            <person name="de Bruijn I."/>
            <person name="Tripathy S."/>
            <person name="Jiang R."/>
            <person name="Young S.K."/>
            <person name="Zeng Q."/>
            <person name="Gargeya S."/>
            <person name="Fitzgerald M."/>
            <person name="Haas B."/>
            <person name="Abouelleil A."/>
            <person name="Alvarado L."/>
            <person name="Arachchi H.M."/>
            <person name="Berlin A."/>
            <person name="Chapman S.B."/>
            <person name="Goldberg J."/>
            <person name="Griggs A."/>
            <person name="Gujja S."/>
            <person name="Hansen M."/>
            <person name="Howarth C."/>
            <person name="Imamovic A."/>
            <person name="Larimer J."/>
            <person name="McCowen C."/>
            <person name="Montmayeur A."/>
            <person name="Murphy C."/>
            <person name="Neiman D."/>
            <person name="Pearson M."/>
            <person name="Priest M."/>
            <person name="Roberts A."/>
            <person name="Saif S."/>
            <person name="Shea T."/>
            <person name="Sisk P."/>
            <person name="Sykes S."/>
            <person name="Wortman J."/>
            <person name="Nusbaum C."/>
            <person name="Birren B."/>
        </authorList>
    </citation>
    <scope>NUCLEOTIDE SEQUENCE [LARGE SCALE GENOMIC DNA]</scope>
    <source>
        <strain evidence="3 4">VS20</strain>
    </source>
</reference>
<keyword evidence="1" id="KW-0175">Coiled coil</keyword>